<reference evidence="1" key="2">
    <citation type="submission" date="2018-03" db="EMBL/GenBank/DDBJ databases">
        <title>The Triticum urartu genome reveals the dynamic nature of wheat genome evolution.</title>
        <authorList>
            <person name="Ling H."/>
            <person name="Ma B."/>
            <person name="Shi X."/>
            <person name="Liu H."/>
            <person name="Dong L."/>
            <person name="Sun H."/>
            <person name="Cao Y."/>
            <person name="Gao Q."/>
            <person name="Zheng S."/>
            <person name="Li Y."/>
            <person name="Yu Y."/>
            <person name="Du H."/>
            <person name="Qi M."/>
            <person name="Li Y."/>
            <person name="Yu H."/>
            <person name="Cui Y."/>
            <person name="Wang N."/>
            <person name="Chen C."/>
            <person name="Wu H."/>
            <person name="Zhao Y."/>
            <person name="Zhang J."/>
            <person name="Li Y."/>
            <person name="Zhou W."/>
            <person name="Zhang B."/>
            <person name="Hu W."/>
            <person name="Eijk M."/>
            <person name="Tang J."/>
            <person name="Witsenboer H."/>
            <person name="Zhao S."/>
            <person name="Li Z."/>
            <person name="Zhang A."/>
            <person name="Wang D."/>
            <person name="Liang C."/>
        </authorList>
    </citation>
    <scope>NUCLEOTIDE SEQUENCE [LARGE SCALE GENOMIC DNA]</scope>
    <source>
        <strain evidence="1">cv. G1812</strain>
    </source>
</reference>
<dbReference type="Gramene" id="TuG1812G0200002192.01.T01">
    <property type="protein sequence ID" value="TuG1812G0200002192.01.T01.cds245307"/>
    <property type="gene ID" value="TuG1812G0200002192.01"/>
</dbReference>
<proteinExistence type="predicted"/>
<organism evidence="1 2">
    <name type="scientific">Triticum urartu</name>
    <name type="common">Red wild einkorn</name>
    <name type="synonym">Crithodium urartu</name>
    <dbReference type="NCBI Taxonomy" id="4572"/>
    <lineage>
        <taxon>Eukaryota</taxon>
        <taxon>Viridiplantae</taxon>
        <taxon>Streptophyta</taxon>
        <taxon>Embryophyta</taxon>
        <taxon>Tracheophyta</taxon>
        <taxon>Spermatophyta</taxon>
        <taxon>Magnoliopsida</taxon>
        <taxon>Liliopsida</taxon>
        <taxon>Poales</taxon>
        <taxon>Poaceae</taxon>
        <taxon>BOP clade</taxon>
        <taxon>Pooideae</taxon>
        <taxon>Triticodae</taxon>
        <taxon>Triticeae</taxon>
        <taxon>Triticinae</taxon>
        <taxon>Triticum</taxon>
    </lineage>
</organism>
<evidence type="ECO:0000313" key="2">
    <source>
        <dbReference type="Proteomes" id="UP000015106"/>
    </source>
</evidence>
<keyword evidence="2" id="KW-1185">Reference proteome</keyword>
<dbReference type="Proteomes" id="UP000015106">
    <property type="component" value="Chromosome 2"/>
</dbReference>
<evidence type="ECO:0000313" key="1">
    <source>
        <dbReference type="EnsemblPlants" id="TuG1812G0200002192.01.T01.cds245307"/>
    </source>
</evidence>
<dbReference type="AlphaFoldDB" id="A0A8R7TFL4"/>
<name>A0A8R7TFL4_TRIUA</name>
<protein>
    <submittedName>
        <fullName evidence="1">Uncharacterized protein</fullName>
    </submittedName>
</protein>
<reference evidence="2" key="1">
    <citation type="journal article" date="2013" name="Nature">
        <title>Draft genome of the wheat A-genome progenitor Triticum urartu.</title>
        <authorList>
            <person name="Ling H.Q."/>
            <person name="Zhao S."/>
            <person name="Liu D."/>
            <person name="Wang J."/>
            <person name="Sun H."/>
            <person name="Zhang C."/>
            <person name="Fan H."/>
            <person name="Li D."/>
            <person name="Dong L."/>
            <person name="Tao Y."/>
            <person name="Gao C."/>
            <person name="Wu H."/>
            <person name="Li Y."/>
            <person name="Cui Y."/>
            <person name="Guo X."/>
            <person name="Zheng S."/>
            <person name="Wang B."/>
            <person name="Yu K."/>
            <person name="Liang Q."/>
            <person name="Yang W."/>
            <person name="Lou X."/>
            <person name="Chen J."/>
            <person name="Feng M."/>
            <person name="Jian J."/>
            <person name="Zhang X."/>
            <person name="Luo G."/>
            <person name="Jiang Y."/>
            <person name="Liu J."/>
            <person name="Wang Z."/>
            <person name="Sha Y."/>
            <person name="Zhang B."/>
            <person name="Wu H."/>
            <person name="Tang D."/>
            <person name="Shen Q."/>
            <person name="Xue P."/>
            <person name="Zou S."/>
            <person name="Wang X."/>
            <person name="Liu X."/>
            <person name="Wang F."/>
            <person name="Yang Y."/>
            <person name="An X."/>
            <person name="Dong Z."/>
            <person name="Zhang K."/>
            <person name="Zhang X."/>
            <person name="Luo M.C."/>
            <person name="Dvorak J."/>
            <person name="Tong Y."/>
            <person name="Wang J."/>
            <person name="Yang H."/>
            <person name="Li Z."/>
            <person name="Wang D."/>
            <person name="Zhang A."/>
            <person name="Wang J."/>
        </authorList>
    </citation>
    <scope>NUCLEOTIDE SEQUENCE</scope>
    <source>
        <strain evidence="2">cv. G1812</strain>
    </source>
</reference>
<dbReference type="EnsemblPlants" id="TuG1812G0200002192.01.T01">
    <property type="protein sequence ID" value="TuG1812G0200002192.01.T01.cds245307"/>
    <property type="gene ID" value="TuG1812G0200002192.01"/>
</dbReference>
<sequence length="69" mass="8089">MLHIYMLNNPCELADPSAGYVIQSLHEQQWNEVRAEYNGQLRTSTVYGSHLKLLERHYCWYLSQAYASP</sequence>
<reference evidence="1" key="3">
    <citation type="submission" date="2022-06" db="UniProtKB">
        <authorList>
            <consortium name="EnsemblPlants"/>
        </authorList>
    </citation>
    <scope>IDENTIFICATION</scope>
</reference>
<accession>A0A8R7TFL4</accession>